<dbReference type="OrthoDB" id="9815367at2"/>
<sequence length="109" mass="12768">MYRFQITPQRKSGKKLWFSLFLFILLILLFSLGTSSLSENTVRRQKDSLTQALNRDITYCYATTGQYPESLEAIKKDYGLIYDDSLFFVDYRTQGSNIYPEVTIIERGR</sequence>
<reference evidence="1 2" key="1">
    <citation type="submission" date="2019-01" db="EMBL/GenBank/DDBJ databases">
        <title>Blautia sp. nov. KGMB01111 isolated human feces.</title>
        <authorList>
            <person name="Park J.-E."/>
            <person name="Kim J.-S."/>
            <person name="Park S.-H."/>
        </authorList>
    </citation>
    <scope>NUCLEOTIDE SEQUENCE [LARGE SCALE GENOMIC DNA]</scope>
    <source>
        <strain evidence="1 2">KGMB01111</strain>
    </source>
</reference>
<evidence type="ECO:0000313" key="1">
    <source>
        <dbReference type="EMBL" id="RXS76442.1"/>
    </source>
</evidence>
<keyword evidence="2" id="KW-1185">Reference proteome</keyword>
<dbReference type="EMBL" id="SDKC01000001">
    <property type="protein sequence ID" value="RXS76442.1"/>
    <property type="molecule type" value="Genomic_DNA"/>
</dbReference>
<accession>A0A4Q1RKZ1</accession>
<dbReference type="Proteomes" id="UP000290106">
    <property type="component" value="Unassembled WGS sequence"/>
</dbReference>
<comment type="caution">
    <text evidence="1">The sequence shown here is derived from an EMBL/GenBank/DDBJ whole genome shotgun (WGS) entry which is preliminary data.</text>
</comment>
<gene>
    <name evidence="1" type="ORF">ETP43_15355</name>
</gene>
<dbReference type="AlphaFoldDB" id="A0A4Q1RKZ1"/>
<name>A0A4Q1RKZ1_9FIRM</name>
<evidence type="ECO:0000313" key="2">
    <source>
        <dbReference type="Proteomes" id="UP000290106"/>
    </source>
</evidence>
<protein>
    <submittedName>
        <fullName evidence="1">Uncharacterized protein</fullName>
    </submittedName>
</protein>
<proteinExistence type="predicted"/>
<dbReference type="RefSeq" id="WP_022398722.1">
    <property type="nucleotide sequence ID" value="NZ_DAWBJR010000007.1"/>
</dbReference>
<organism evidence="1 2">
    <name type="scientific">Blautia faecicola</name>
    <dbReference type="NCBI Taxonomy" id="2509240"/>
    <lineage>
        <taxon>Bacteria</taxon>
        <taxon>Bacillati</taxon>
        <taxon>Bacillota</taxon>
        <taxon>Clostridia</taxon>
        <taxon>Lachnospirales</taxon>
        <taxon>Lachnospiraceae</taxon>
        <taxon>Blautia</taxon>
    </lineage>
</organism>